<dbReference type="InParanoid" id="A0A316W793"/>
<feature type="compositionally biased region" description="Basic and acidic residues" evidence="1">
    <location>
        <begin position="121"/>
        <end position="139"/>
    </location>
</feature>
<dbReference type="Proteomes" id="UP000245783">
    <property type="component" value="Unassembled WGS sequence"/>
</dbReference>
<proteinExistence type="predicted"/>
<dbReference type="EMBL" id="KZ819360">
    <property type="protein sequence ID" value="PWN44601.1"/>
    <property type="molecule type" value="Genomic_DNA"/>
</dbReference>
<dbReference type="AlphaFoldDB" id="A0A316W793"/>
<accession>A0A316W793</accession>
<sequence length="372" mass="38512">MASTSAQAIKSAGPVIRNGFVIPSIRLTPPPDRPRKSEPAPDQDLSNKTLYVPLRTDEIGWEDGGLIWGGRRPVYAYPTVNLYGGDDDHVIGTYRGGPKGYSFYSITDSKFSVASSEDCEERPPGRKAPTERPPRRETGDEIESDPGSPTSRTSTGHSSSSSSASTSRSGSTGATSSSSCKSATAAPPTPIKTTCVETCAGPSASTTVLDGAAQTSSPVATDGADELLKGASTPSSSSAASSRRSSSSADASGVDTGATTPVADVEQAAFTEDDLSERLKTKLASLQTSGDADDPRPTRKLARRAGSLDLSTAQEERQALTKGARAGRSISLDLRSPGAERCWPAGRGTSGYDASGVAGLEMSSGSFYEDHC</sequence>
<organism evidence="2 3">
    <name type="scientific">Ceraceosorus guamensis</name>
    <dbReference type="NCBI Taxonomy" id="1522189"/>
    <lineage>
        <taxon>Eukaryota</taxon>
        <taxon>Fungi</taxon>
        <taxon>Dikarya</taxon>
        <taxon>Basidiomycota</taxon>
        <taxon>Ustilaginomycotina</taxon>
        <taxon>Exobasidiomycetes</taxon>
        <taxon>Ceraceosorales</taxon>
        <taxon>Ceraceosoraceae</taxon>
        <taxon>Ceraceosorus</taxon>
    </lineage>
</organism>
<evidence type="ECO:0000313" key="2">
    <source>
        <dbReference type="EMBL" id="PWN44601.1"/>
    </source>
</evidence>
<evidence type="ECO:0000256" key="1">
    <source>
        <dbReference type="SAM" id="MobiDB-lite"/>
    </source>
</evidence>
<gene>
    <name evidence="2" type="ORF">IE81DRAFT_345581</name>
</gene>
<feature type="region of interest" description="Disordered" evidence="1">
    <location>
        <begin position="23"/>
        <end position="49"/>
    </location>
</feature>
<feature type="region of interest" description="Disordered" evidence="1">
    <location>
        <begin position="113"/>
        <end position="331"/>
    </location>
</feature>
<evidence type="ECO:0000313" key="3">
    <source>
        <dbReference type="Proteomes" id="UP000245783"/>
    </source>
</evidence>
<keyword evidence="3" id="KW-1185">Reference proteome</keyword>
<dbReference type="RefSeq" id="XP_025371761.1">
    <property type="nucleotide sequence ID" value="XM_025515928.1"/>
</dbReference>
<feature type="compositionally biased region" description="Low complexity" evidence="1">
    <location>
        <begin position="145"/>
        <end position="194"/>
    </location>
</feature>
<protein>
    <submittedName>
        <fullName evidence="2">Uncharacterized protein</fullName>
    </submittedName>
</protein>
<feature type="compositionally biased region" description="Low complexity" evidence="1">
    <location>
        <begin position="231"/>
        <end position="252"/>
    </location>
</feature>
<name>A0A316W793_9BASI</name>
<feature type="region of interest" description="Disordered" evidence="1">
    <location>
        <begin position="336"/>
        <end position="355"/>
    </location>
</feature>
<dbReference type="GeneID" id="37037798"/>
<feature type="compositionally biased region" description="Polar residues" evidence="1">
    <location>
        <begin position="203"/>
        <end position="219"/>
    </location>
</feature>
<reference evidence="2 3" key="1">
    <citation type="journal article" date="2018" name="Mol. Biol. Evol.">
        <title>Broad Genomic Sampling Reveals a Smut Pathogenic Ancestry of the Fungal Clade Ustilaginomycotina.</title>
        <authorList>
            <person name="Kijpornyongpan T."/>
            <person name="Mondo S.J."/>
            <person name="Barry K."/>
            <person name="Sandor L."/>
            <person name="Lee J."/>
            <person name="Lipzen A."/>
            <person name="Pangilinan J."/>
            <person name="LaButti K."/>
            <person name="Hainaut M."/>
            <person name="Henrissat B."/>
            <person name="Grigoriev I.V."/>
            <person name="Spatafora J.W."/>
            <person name="Aime M.C."/>
        </authorList>
    </citation>
    <scope>NUCLEOTIDE SEQUENCE [LARGE SCALE GENOMIC DNA]</scope>
    <source>
        <strain evidence="2 3">MCA 4658</strain>
    </source>
</reference>
<dbReference type="OrthoDB" id="3355573at2759"/>